<proteinExistence type="predicted"/>
<keyword evidence="2" id="KW-0378">Hydrolase</keyword>
<sequence length="260" mass="26779">MSAPSAVLAPGGPGLGGDTLAGLPLPPGCRRLVAESDCGGGDDPFALQTDRLLRLLGAAGAEGPVLLVAHSAGVRSALRAAAQSPARLTGVVLISAQLRDGTDHPELLERRLDALEDPLRETARRARATAPEQAPADDAALRDLLIADLALTLPGLGPAQWDFLAACSRTWNLHAVRALLSGRLPEDDLAEPAGRIGAPVLVVNGEQDPWAGAPSARELARAVPDGTVRLVPGAGHVPWLDDPETVGRLLAGMAEETTPT</sequence>
<dbReference type="Gene3D" id="3.40.50.1820">
    <property type="entry name" value="alpha/beta hydrolase"/>
    <property type="match status" value="1"/>
</dbReference>
<dbReference type="Proteomes" id="UP001551584">
    <property type="component" value="Unassembled WGS sequence"/>
</dbReference>
<evidence type="ECO:0000259" key="1">
    <source>
        <dbReference type="Pfam" id="PF12697"/>
    </source>
</evidence>
<evidence type="ECO:0000313" key="3">
    <source>
        <dbReference type="Proteomes" id="UP001551584"/>
    </source>
</evidence>
<dbReference type="InterPro" id="IPR000073">
    <property type="entry name" value="AB_hydrolase_1"/>
</dbReference>
<comment type="caution">
    <text evidence="2">The sequence shown here is derived from an EMBL/GenBank/DDBJ whole genome shotgun (WGS) entry which is preliminary data.</text>
</comment>
<dbReference type="PANTHER" id="PTHR43798">
    <property type="entry name" value="MONOACYLGLYCEROL LIPASE"/>
    <property type="match status" value="1"/>
</dbReference>
<dbReference type="InterPro" id="IPR029058">
    <property type="entry name" value="AB_hydrolase_fold"/>
</dbReference>
<reference evidence="2 3" key="1">
    <citation type="submission" date="2024-06" db="EMBL/GenBank/DDBJ databases">
        <title>The Natural Products Discovery Center: Release of the First 8490 Sequenced Strains for Exploring Actinobacteria Biosynthetic Diversity.</title>
        <authorList>
            <person name="Kalkreuter E."/>
            <person name="Kautsar S.A."/>
            <person name="Yang D."/>
            <person name="Bader C.D."/>
            <person name="Teijaro C.N."/>
            <person name="Fluegel L."/>
            <person name="Davis C.M."/>
            <person name="Simpson J.R."/>
            <person name="Lauterbach L."/>
            <person name="Steele A.D."/>
            <person name="Gui C."/>
            <person name="Meng S."/>
            <person name="Li G."/>
            <person name="Viehrig K."/>
            <person name="Ye F."/>
            <person name="Su P."/>
            <person name="Kiefer A.F."/>
            <person name="Nichols A."/>
            <person name="Cepeda A.J."/>
            <person name="Yan W."/>
            <person name="Fan B."/>
            <person name="Jiang Y."/>
            <person name="Adhikari A."/>
            <person name="Zheng C.-J."/>
            <person name="Schuster L."/>
            <person name="Cowan T.M."/>
            <person name="Smanski M.J."/>
            <person name="Chevrette M.G."/>
            <person name="De Carvalho L.P.S."/>
            <person name="Shen B."/>
        </authorList>
    </citation>
    <scope>NUCLEOTIDE SEQUENCE [LARGE SCALE GENOMIC DNA]</scope>
    <source>
        <strain evidence="2 3">NPDC048117</strain>
    </source>
</reference>
<dbReference type="PANTHER" id="PTHR43798:SF33">
    <property type="entry name" value="HYDROLASE, PUTATIVE (AFU_ORTHOLOGUE AFUA_2G14860)-RELATED"/>
    <property type="match status" value="1"/>
</dbReference>
<organism evidence="2 3">
    <name type="scientific">Streptomyces chilikensis</name>
    <dbReference type="NCBI Taxonomy" id="1194079"/>
    <lineage>
        <taxon>Bacteria</taxon>
        <taxon>Bacillati</taxon>
        <taxon>Actinomycetota</taxon>
        <taxon>Actinomycetes</taxon>
        <taxon>Kitasatosporales</taxon>
        <taxon>Streptomycetaceae</taxon>
        <taxon>Streptomyces</taxon>
    </lineage>
</organism>
<evidence type="ECO:0000313" key="2">
    <source>
        <dbReference type="EMBL" id="MEU9580376.1"/>
    </source>
</evidence>
<feature type="domain" description="AB hydrolase-1" evidence="1">
    <location>
        <begin position="8"/>
        <end position="246"/>
    </location>
</feature>
<name>A0ABV3EW57_9ACTN</name>
<dbReference type="InterPro" id="IPR050266">
    <property type="entry name" value="AB_hydrolase_sf"/>
</dbReference>
<accession>A0ABV3EW57</accession>
<dbReference type="SUPFAM" id="SSF53474">
    <property type="entry name" value="alpha/beta-Hydrolases"/>
    <property type="match status" value="1"/>
</dbReference>
<dbReference type="Pfam" id="PF12697">
    <property type="entry name" value="Abhydrolase_6"/>
    <property type="match status" value="1"/>
</dbReference>
<dbReference type="EMBL" id="JBEZNA010000073">
    <property type="protein sequence ID" value="MEU9580376.1"/>
    <property type="molecule type" value="Genomic_DNA"/>
</dbReference>
<keyword evidence="3" id="KW-1185">Reference proteome</keyword>
<protein>
    <submittedName>
        <fullName evidence="2">Alpha/beta hydrolase</fullName>
    </submittedName>
</protein>
<dbReference type="GO" id="GO:0016787">
    <property type="term" value="F:hydrolase activity"/>
    <property type="evidence" value="ECO:0007669"/>
    <property type="project" value="UniProtKB-KW"/>
</dbReference>
<gene>
    <name evidence="2" type="ORF">AB0D95_24470</name>
</gene>
<dbReference type="RefSeq" id="WP_166029121.1">
    <property type="nucleotide sequence ID" value="NZ_JBEZNA010000073.1"/>
</dbReference>